<dbReference type="Gene3D" id="1.10.8.430">
    <property type="entry name" value="Helical domain of apoptotic protease-activating factors"/>
    <property type="match status" value="1"/>
</dbReference>
<dbReference type="GO" id="GO:0002758">
    <property type="term" value="P:innate immune response-activating signaling pathway"/>
    <property type="evidence" value="ECO:0007669"/>
    <property type="project" value="UniProtKB-ARBA"/>
</dbReference>
<keyword evidence="2" id="KW-0611">Plant defense</keyword>
<evidence type="ECO:0000259" key="5">
    <source>
        <dbReference type="Pfam" id="PF23559"/>
    </source>
</evidence>
<feature type="compositionally biased region" description="Low complexity" evidence="3">
    <location>
        <begin position="38"/>
        <end position="50"/>
    </location>
</feature>
<dbReference type="InterPro" id="IPR027417">
    <property type="entry name" value="P-loop_NTPase"/>
</dbReference>
<evidence type="ECO:0008006" key="9">
    <source>
        <dbReference type="Google" id="ProtNLM"/>
    </source>
</evidence>
<dbReference type="EMBL" id="OZ075136">
    <property type="protein sequence ID" value="CAL5000828.1"/>
    <property type="molecule type" value="Genomic_DNA"/>
</dbReference>
<accession>A0ABC9BM62</accession>
<evidence type="ECO:0000256" key="1">
    <source>
        <dbReference type="ARBA" id="ARBA00022737"/>
    </source>
</evidence>
<dbReference type="Gene3D" id="3.40.50.300">
    <property type="entry name" value="P-loop containing nucleotide triphosphate hydrolases"/>
    <property type="match status" value="1"/>
</dbReference>
<reference evidence="7 8" key="2">
    <citation type="submission" date="2024-10" db="EMBL/GenBank/DDBJ databases">
        <authorList>
            <person name="Ryan C."/>
        </authorList>
    </citation>
    <scope>NUCLEOTIDE SEQUENCE [LARGE SCALE GENOMIC DNA]</scope>
</reference>
<gene>
    <name evidence="7" type="ORF">URODEC1_LOCUS65054</name>
</gene>
<dbReference type="Pfam" id="PF23559">
    <property type="entry name" value="WHD_DRP"/>
    <property type="match status" value="1"/>
</dbReference>
<name>A0ABC9BM62_9POAL</name>
<organism evidence="7 8">
    <name type="scientific">Urochloa decumbens</name>
    <dbReference type="NCBI Taxonomy" id="240449"/>
    <lineage>
        <taxon>Eukaryota</taxon>
        <taxon>Viridiplantae</taxon>
        <taxon>Streptophyta</taxon>
        <taxon>Embryophyta</taxon>
        <taxon>Tracheophyta</taxon>
        <taxon>Spermatophyta</taxon>
        <taxon>Magnoliopsida</taxon>
        <taxon>Liliopsida</taxon>
        <taxon>Poales</taxon>
        <taxon>Poaceae</taxon>
        <taxon>PACMAD clade</taxon>
        <taxon>Panicoideae</taxon>
        <taxon>Panicodae</taxon>
        <taxon>Paniceae</taxon>
        <taxon>Melinidinae</taxon>
        <taxon>Urochloa</taxon>
    </lineage>
</organism>
<dbReference type="InterPro" id="IPR058922">
    <property type="entry name" value="WHD_DRP"/>
</dbReference>
<evidence type="ECO:0000313" key="8">
    <source>
        <dbReference type="Proteomes" id="UP001497457"/>
    </source>
</evidence>
<dbReference type="InterPro" id="IPR002182">
    <property type="entry name" value="NB-ARC"/>
</dbReference>
<dbReference type="InterPro" id="IPR032675">
    <property type="entry name" value="LRR_dom_sf"/>
</dbReference>
<dbReference type="Pfam" id="PF23598">
    <property type="entry name" value="LRR_14"/>
    <property type="match status" value="2"/>
</dbReference>
<proteinExistence type="predicted"/>
<evidence type="ECO:0000259" key="6">
    <source>
        <dbReference type="Pfam" id="PF23598"/>
    </source>
</evidence>
<evidence type="ECO:0000256" key="3">
    <source>
        <dbReference type="SAM" id="MobiDB-lite"/>
    </source>
</evidence>
<dbReference type="FunFam" id="1.10.10.10:FF:000322">
    <property type="entry name" value="Probable disease resistance protein At1g63360"/>
    <property type="match status" value="1"/>
</dbReference>
<dbReference type="InterPro" id="IPR042197">
    <property type="entry name" value="Apaf_helical"/>
</dbReference>
<dbReference type="PANTHER" id="PTHR23155:SF1114">
    <property type="entry name" value="OS02G0475500 PROTEIN"/>
    <property type="match status" value="1"/>
</dbReference>
<protein>
    <recommendedName>
        <fullName evidence="9">NB-ARC domain-containing protein</fullName>
    </recommendedName>
</protein>
<keyword evidence="1" id="KW-0677">Repeat</keyword>
<dbReference type="Pfam" id="PF00931">
    <property type="entry name" value="NB-ARC"/>
    <property type="match status" value="1"/>
</dbReference>
<reference evidence="8" key="1">
    <citation type="submission" date="2024-06" db="EMBL/GenBank/DDBJ databases">
        <authorList>
            <person name="Ryan C."/>
        </authorList>
    </citation>
    <scope>NUCLEOTIDE SEQUENCE [LARGE SCALE GENOMIC DNA]</scope>
</reference>
<dbReference type="PRINTS" id="PR00364">
    <property type="entry name" value="DISEASERSIST"/>
</dbReference>
<sequence length="913" mass="103049">MRSHLPAEISCFSVLQWPITTTCMLQGPEQSGSEKESGSSSKVAGESSQSTVEPKEEGQPNSGATRKQVDLRLQGSLSAALEDTNLVGRVLDETKVVDLVLGATKRQEYIFVYGVDGIGKTALIKSICQNEKLRGMFERIATFNMRDPFSYHEFLKTAKHKLDPKKKKTDAFRIRNKGNVSLPDQRSKVNLIVLDDVSSKKDLDAIEPALLDPQINMSRVIITTREPSFAELFQRRHNLKPLKDEDALKLFEKKVKIDLQVKKLSGVAKEIVAKCGGLPQVIITVAGSLQERPNIKEWERTRDRLSKELENNPKLKDTNRILTSGYKNLPPNLKSCFLYLSVFPEDNMIRRRCLVRRWIAEGYSSEKHGMSAEEVADKQFQDLINRNMIQPYRTTSKIGTSGESYFFEFQNLMHSISRKMSAKENLVLVLDENEQSNLHAKSRARHLTVMEGWSREGRKSNALESIVDLSCIRSLTVSGEYKPFFVSKKMRLLRVLDLEDTYGLRDRDLTSISKLYHLRYLSLRGSEGIFHLPDAIGNLLNLETLDVRGTMVTKLPSTIVKLQKLKYLRSGIVACNEDESCTIAPEALRYYCSMVSKVSFGKETIYEGMEELDLKILVPLISLVANVWLRNLDPHGVEVPRGIGKLRALHTLGVVNVARGNNVLKEIEKLTQLRKLGITGINKNNCNGLKSIISNSHLQSLSMRAEGDDGLVGCLDMDVSSGFSDGIPPLEDLRSLKLFGNLGRLPEWIEELPSLVKLTLRSTLLQRDTIEVLETLTNLTTLRLLDRSFKGDELHFRKGTFASLTLLEVDGLDNVNSVVFEKSATPNLKLLKIGCWWNWDTDCCSFTGIQHLQSLSDVLLQGLYNGSWEENLKESDAGLMKRFKRRLAKKKEFKEKLLAQLVANENKPTLKME</sequence>
<dbReference type="Proteomes" id="UP001497457">
    <property type="component" value="Chromosome 26rd"/>
</dbReference>
<dbReference type="GO" id="GO:0042742">
    <property type="term" value="P:defense response to bacterium"/>
    <property type="evidence" value="ECO:0007669"/>
    <property type="project" value="UniProtKB-ARBA"/>
</dbReference>
<dbReference type="Gene3D" id="1.10.10.10">
    <property type="entry name" value="Winged helix-like DNA-binding domain superfamily/Winged helix DNA-binding domain"/>
    <property type="match status" value="1"/>
</dbReference>
<dbReference type="GO" id="GO:0009626">
    <property type="term" value="P:plant-type hypersensitive response"/>
    <property type="evidence" value="ECO:0007669"/>
    <property type="project" value="UniProtKB-ARBA"/>
</dbReference>
<dbReference type="AlphaFoldDB" id="A0ABC9BM62"/>
<dbReference type="SUPFAM" id="SSF52047">
    <property type="entry name" value="RNI-like"/>
    <property type="match status" value="1"/>
</dbReference>
<feature type="domain" description="NB-ARC" evidence="4">
    <location>
        <begin position="106"/>
        <end position="255"/>
    </location>
</feature>
<dbReference type="InterPro" id="IPR036388">
    <property type="entry name" value="WH-like_DNA-bd_sf"/>
</dbReference>
<dbReference type="PANTHER" id="PTHR23155">
    <property type="entry name" value="DISEASE RESISTANCE PROTEIN RP"/>
    <property type="match status" value="1"/>
</dbReference>
<feature type="region of interest" description="Disordered" evidence="3">
    <location>
        <begin position="25"/>
        <end position="68"/>
    </location>
</feature>
<evidence type="ECO:0000256" key="2">
    <source>
        <dbReference type="ARBA" id="ARBA00022821"/>
    </source>
</evidence>
<feature type="domain" description="Disease resistance R13L4/SHOC-2-like LRR" evidence="6">
    <location>
        <begin position="636"/>
        <end position="881"/>
    </location>
</feature>
<evidence type="ECO:0000259" key="4">
    <source>
        <dbReference type="Pfam" id="PF00931"/>
    </source>
</evidence>
<dbReference type="Gene3D" id="3.80.10.10">
    <property type="entry name" value="Ribonuclease Inhibitor"/>
    <property type="match status" value="2"/>
</dbReference>
<dbReference type="InterPro" id="IPR044974">
    <property type="entry name" value="Disease_R_plants"/>
</dbReference>
<dbReference type="SUPFAM" id="SSF52540">
    <property type="entry name" value="P-loop containing nucleoside triphosphate hydrolases"/>
    <property type="match status" value="1"/>
</dbReference>
<feature type="domain" description="Disease resistance protein winged helix" evidence="5">
    <location>
        <begin position="342"/>
        <end position="415"/>
    </location>
</feature>
<keyword evidence="8" id="KW-1185">Reference proteome</keyword>
<evidence type="ECO:0000313" key="7">
    <source>
        <dbReference type="EMBL" id="CAL5000828.1"/>
    </source>
</evidence>
<feature type="domain" description="Disease resistance R13L4/SHOC-2-like LRR" evidence="6">
    <location>
        <begin position="472"/>
        <end position="570"/>
    </location>
</feature>
<dbReference type="InterPro" id="IPR055414">
    <property type="entry name" value="LRR_R13L4/SHOC2-like"/>
</dbReference>